<evidence type="ECO:0000313" key="2">
    <source>
        <dbReference type="Proteomes" id="UP000727407"/>
    </source>
</evidence>
<dbReference type="AlphaFoldDB" id="A0A8J4TBS3"/>
<accession>A0A8J4TBS3</accession>
<dbReference type="Proteomes" id="UP000727407">
    <property type="component" value="Unassembled WGS sequence"/>
</dbReference>
<comment type="caution">
    <text evidence="1">The sequence shown here is derived from an EMBL/GenBank/DDBJ whole genome shotgun (WGS) entry which is preliminary data.</text>
</comment>
<evidence type="ECO:0000313" key="1">
    <source>
        <dbReference type="EMBL" id="KAF5879858.1"/>
    </source>
</evidence>
<feature type="non-terminal residue" evidence="1">
    <location>
        <position position="55"/>
    </location>
</feature>
<dbReference type="SUPFAM" id="SSF52047">
    <property type="entry name" value="RNI-like"/>
    <property type="match status" value="1"/>
</dbReference>
<protein>
    <submittedName>
        <fullName evidence="1">Nucleotide-binding oligomerization domain-containing protein 1</fullName>
    </submittedName>
</protein>
<dbReference type="EMBL" id="QNUK01002476">
    <property type="protein sequence ID" value="KAF5879858.1"/>
    <property type="molecule type" value="Genomic_DNA"/>
</dbReference>
<feature type="non-terminal residue" evidence="1">
    <location>
        <position position="1"/>
    </location>
</feature>
<sequence>LIQNNISDDAAEELAKAFQKNSALTHLMLIDNKFSVHGAEQLMEGLKHNTTIKEV</sequence>
<reference evidence="1" key="1">
    <citation type="submission" date="2020-07" db="EMBL/GenBank/DDBJ databases">
        <title>Clarias magur genome sequencing, assembly and annotation.</title>
        <authorList>
            <person name="Kushwaha B."/>
            <person name="Kumar R."/>
            <person name="Das P."/>
            <person name="Joshi C.G."/>
            <person name="Kumar D."/>
            <person name="Nagpure N.S."/>
            <person name="Pandey M."/>
            <person name="Agarwal S."/>
            <person name="Srivastava S."/>
            <person name="Singh M."/>
            <person name="Sahoo L."/>
            <person name="Jayasankar P."/>
            <person name="Meher P.K."/>
            <person name="Koringa P.G."/>
            <person name="Iquebal M.A."/>
            <person name="Das S.P."/>
            <person name="Bit A."/>
            <person name="Patnaik S."/>
            <person name="Patel N."/>
            <person name="Shah T.M."/>
            <person name="Hinsu A."/>
            <person name="Jena J.K."/>
        </authorList>
    </citation>
    <scope>NUCLEOTIDE SEQUENCE</scope>
    <source>
        <strain evidence="1">CIFAMagur01</strain>
        <tissue evidence="1">Testis</tissue>
    </source>
</reference>
<organism evidence="1 2">
    <name type="scientific">Clarias magur</name>
    <name type="common">Asian catfish</name>
    <name type="synonym">Macropteronotus magur</name>
    <dbReference type="NCBI Taxonomy" id="1594786"/>
    <lineage>
        <taxon>Eukaryota</taxon>
        <taxon>Metazoa</taxon>
        <taxon>Chordata</taxon>
        <taxon>Craniata</taxon>
        <taxon>Vertebrata</taxon>
        <taxon>Euteleostomi</taxon>
        <taxon>Actinopterygii</taxon>
        <taxon>Neopterygii</taxon>
        <taxon>Teleostei</taxon>
        <taxon>Ostariophysi</taxon>
        <taxon>Siluriformes</taxon>
        <taxon>Clariidae</taxon>
        <taxon>Clarias</taxon>
    </lineage>
</organism>
<proteinExistence type="predicted"/>
<name>A0A8J4TBS3_CLAMG</name>
<dbReference type="Gene3D" id="3.80.10.10">
    <property type="entry name" value="Ribonuclease Inhibitor"/>
    <property type="match status" value="1"/>
</dbReference>
<dbReference type="OrthoDB" id="120976at2759"/>
<keyword evidence="2" id="KW-1185">Reference proteome</keyword>
<gene>
    <name evidence="1" type="primary">nod1</name>
    <name evidence="1" type="ORF">DAT39_023640</name>
</gene>
<dbReference type="InterPro" id="IPR032675">
    <property type="entry name" value="LRR_dom_sf"/>
</dbReference>